<comment type="caution">
    <text evidence="3">The sequence shown here is derived from an EMBL/GenBank/DDBJ whole genome shotgun (WGS) entry which is preliminary data.</text>
</comment>
<accession>A0ABX2T4B7</accession>
<dbReference type="Pfam" id="PF09361">
    <property type="entry name" value="Phasin_2"/>
    <property type="match status" value="1"/>
</dbReference>
<organism evidence="3 4">
    <name type="scientific">Azospirillum oleiclasticum</name>
    <dbReference type="NCBI Taxonomy" id="2735135"/>
    <lineage>
        <taxon>Bacteria</taxon>
        <taxon>Pseudomonadati</taxon>
        <taxon>Pseudomonadota</taxon>
        <taxon>Alphaproteobacteria</taxon>
        <taxon>Rhodospirillales</taxon>
        <taxon>Azospirillaceae</taxon>
        <taxon>Azospirillum</taxon>
    </lineage>
</organism>
<feature type="domain" description="Phasin" evidence="2">
    <location>
        <begin position="119"/>
        <end position="215"/>
    </location>
</feature>
<evidence type="ECO:0000259" key="2">
    <source>
        <dbReference type="Pfam" id="PF09361"/>
    </source>
</evidence>
<reference evidence="3 4" key="1">
    <citation type="submission" date="2020-05" db="EMBL/GenBank/DDBJ databases">
        <title>Azospirillum oleiclasticum sp. nov, a nitrogen-fixing and heavy crude oil-emulsifying bacterium isolated from the crude oil of Yumen Oilfield.</title>
        <authorList>
            <person name="Wu D."/>
            <person name="Cai M."/>
            <person name="Zhang X."/>
        </authorList>
    </citation>
    <scope>NUCLEOTIDE SEQUENCE [LARGE SCALE GENOMIC DNA]</scope>
    <source>
        <strain evidence="3 4">ROY-1-1-2</strain>
    </source>
</reference>
<dbReference type="Proteomes" id="UP000584642">
    <property type="component" value="Unassembled WGS sequence"/>
</dbReference>
<proteinExistence type="predicted"/>
<name>A0ABX2T4B7_9PROT</name>
<feature type="compositionally biased region" description="Basic and acidic residues" evidence="1">
    <location>
        <begin position="35"/>
        <end position="85"/>
    </location>
</feature>
<keyword evidence="4" id="KW-1185">Reference proteome</keyword>
<gene>
    <name evidence="3" type="ORF">HND93_05550</name>
</gene>
<evidence type="ECO:0000313" key="3">
    <source>
        <dbReference type="EMBL" id="NYZ19169.1"/>
    </source>
</evidence>
<dbReference type="RefSeq" id="WP_180280943.1">
    <property type="nucleotide sequence ID" value="NZ_JABFDB010000002.1"/>
</dbReference>
<feature type="region of interest" description="Disordered" evidence="1">
    <location>
        <begin position="1"/>
        <end position="87"/>
    </location>
</feature>
<evidence type="ECO:0000313" key="4">
    <source>
        <dbReference type="Proteomes" id="UP000584642"/>
    </source>
</evidence>
<dbReference type="EMBL" id="JABFDB010000002">
    <property type="protein sequence ID" value="NYZ19169.1"/>
    <property type="molecule type" value="Genomic_DNA"/>
</dbReference>
<sequence>MANERDANTATREATARGKAAMEDTANAAASSTRRAADAAKDIASDAADKGAEATRRTVEEGAEATRRVTEAGAELSRRTAETARETATNLTDTAMRAAGMTSEQLQRMFGFGANGQGEVAQQAQHNVEAIVQCGSVLMDGMQSVWREYLSFTQEAMQRQVNGMSSIMRSRTVPDFYAAQSDLVKGELELWLNRSVRISELSAQAANDAARRLTERAEEAKQTLTR</sequence>
<evidence type="ECO:0000256" key="1">
    <source>
        <dbReference type="SAM" id="MobiDB-lite"/>
    </source>
</evidence>
<protein>
    <submittedName>
        <fullName evidence="3">Phasin family protein</fullName>
    </submittedName>
</protein>
<dbReference type="InterPro" id="IPR018968">
    <property type="entry name" value="Phasin"/>
</dbReference>
<feature type="compositionally biased region" description="Low complexity" evidence="1">
    <location>
        <begin position="24"/>
        <end position="34"/>
    </location>
</feature>